<evidence type="ECO:0000313" key="1">
    <source>
        <dbReference type="EMBL" id="KAF4722032.1"/>
    </source>
</evidence>
<sequence>MRNISRDGIPGCLSMENLVRHVERQMAVDSDLVHPIGTSPHNRILVCRRLSEGSPVHVSNPAEGKAKAKVKHNVFSFPSCSSGK</sequence>
<dbReference type="Proteomes" id="UP000553632">
    <property type="component" value="Unassembled WGS sequence"/>
</dbReference>
<gene>
    <name evidence="1" type="ORF">FOZ63_030636</name>
</gene>
<dbReference type="EMBL" id="JABANO010024346">
    <property type="protein sequence ID" value="KAF4722032.1"/>
    <property type="molecule type" value="Genomic_DNA"/>
</dbReference>
<evidence type="ECO:0000313" key="2">
    <source>
        <dbReference type="Proteomes" id="UP000553632"/>
    </source>
</evidence>
<protein>
    <submittedName>
        <fullName evidence="1">Uncharacterized protein</fullName>
    </submittedName>
</protein>
<name>A0A7J6RP41_PEROL</name>
<reference evidence="1 2" key="1">
    <citation type="submission" date="2020-04" db="EMBL/GenBank/DDBJ databases">
        <title>Perkinsus olseni comparative genomics.</title>
        <authorList>
            <person name="Bogema D.R."/>
        </authorList>
    </citation>
    <scope>NUCLEOTIDE SEQUENCE [LARGE SCALE GENOMIC DNA]</scope>
    <source>
        <strain evidence="1 2">ATCC PRA-207</strain>
    </source>
</reference>
<dbReference type="AlphaFoldDB" id="A0A7J6RP41"/>
<keyword evidence="2" id="KW-1185">Reference proteome</keyword>
<accession>A0A7J6RP41</accession>
<organism evidence="1 2">
    <name type="scientific">Perkinsus olseni</name>
    <name type="common">Perkinsus atlanticus</name>
    <dbReference type="NCBI Taxonomy" id="32597"/>
    <lineage>
        <taxon>Eukaryota</taxon>
        <taxon>Sar</taxon>
        <taxon>Alveolata</taxon>
        <taxon>Perkinsozoa</taxon>
        <taxon>Perkinsea</taxon>
        <taxon>Perkinsida</taxon>
        <taxon>Perkinsidae</taxon>
        <taxon>Perkinsus</taxon>
    </lineage>
</organism>
<proteinExistence type="predicted"/>
<comment type="caution">
    <text evidence="1">The sequence shown here is derived from an EMBL/GenBank/DDBJ whole genome shotgun (WGS) entry which is preliminary data.</text>
</comment>